<evidence type="ECO:0000256" key="3">
    <source>
        <dbReference type="RuleBase" id="RU004168"/>
    </source>
</evidence>
<comment type="similarity">
    <text evidence="3">Belongs to the acylphosphatase family.</text>
</comment>
<dbReference type="SUPFAM" id="SSF54975">
    <property type="entry name" value="Acylphosphatase/BLUF domain-like"/>
    <property type="match status" value="1"/>
</dbReference>
<dbReference type="PRINTS" id="PR00112">
    <property type="entry name" value="ACYLPHPHTASE"/>
</dbReference>
<organism evidence="5 6">
    <name type="scientific">Lepidopterella palustris CBS 459.81</name>
    <dbReference type="NCBI Taxonomy" id="1314670"/>
    <lineage>
        <taxon>Eukaryota</taxon>
        <taxon>Fungi</taxon>
        <taxon>Dikarya</taxon>
        <taxon>Ascomycota</taxon>
        <taxon>Pezizomycotina</taxon>
        <taxon>Dothideomycetes</taxon>
        <taxon>Pleosporomycetidae</taxon>
        <taxon>Mytilinidiales</taxon>
        <taxon>Argynnaceae</taxon>
        <taxon>Lepidopterella</taxon>
    </lineage>
</organism>
<dbReference type="PROSITE" id="PS51160">
    <property type="entry name" value="ACYLPHOSPHATASE_3"/>
    <property type="match status" value="1"/>
</dbReference>
<dbReference type="EMBL" id="KV744854">
    <property type="protein sequence ID" value="OCK83705.1"/>
    <property type="molecule type" value="Genomic_DNA"/>
</dbReference>
<dbReference type="Gene3D" id="3.30.70.100">
    <property type="match status" value="1"/>
</dbReference>
<evidence type="ECO:0000256" key="1">
    <source>
        <dbReference type="PROSITE-ProRule" id="PRU00520"/>
    </source>
</evidence>
<feature type="active site" evidence="1">
    <location>
        <position position="20"/>
    </location>
</feature>
<keyword evidence="6" id="KW-1185">Reference proteome</keyword>
<dbReference type="InterPro" id="IPR020456">
    <property type="entry name" value="Acylphosphatase"/>
</dbReference>
<dbReference type="InterPro" id="IPR017968">
    <property type="entry name" value="Acylphosphatase_CS"/>
</dbReference>
<dbReference type="InterPro" id="IPR001792">
    <property type="entry name" value="Acylphosphatase-like_dom"/>
</dbReference>
<dbReference type="PANTHER" id="PTHR47268">
    <property type="entry name" value="ACYLPHOSPHATASE"/>
    <property type="match status" value="1"/>
</dbReference>
<evidence type="ECO:0000313" key="6">
    <source>
        <dbReference type="Proteomes" id="UP000250266"/>
    </source>
</evidence>
<feature type="domain" description="Acylphosphatase-like" evidence="4">
    <location>
        <begin position="5"/>
        <end position="91"/>
    </location>
</feature>
<dbReference type="PROSITE" id="PS00151">
    <property type="entry name" value="ACYLPHOSPHATASE_2"/>
    <property type="match status" value="1"/>
</dbReference>
<dbReference type="AlphaFoldDB" id="A0A8E2JIB7"/>
<comment type="catalytic activity">
    <reaction evidence="1 2">
        <text>an acyl phosphate + H2O = a carboxylate + phosphate + H(+)</text>
        <dbReference type="Rhea" id="RHEA:14965"/>
        <dbReference type="ChEBI" id="CHEBI:15377"/>
        <dbReference type="ChEBI" id="CHEBI:15378"/>
        <dbReference type="ChEBI" id="CHEBI:29067"/>
        <dbReference type="ChEBI" id="CHEBI:43474"/>
        <dbReference type="ChEBI" id="CHEBI:59918"/>
        <dbReference type="EC" id="3.6.1.7"/>
    </reaction>
</comment>
<keyword evidence="1 2" id="KW-0378">Hydrolase</keyword>
<dbReference type="InterPro" id="IPR036046">
    <property type="entry name" value="Acylphosphatase-like_dom_sf"/>
</dbReference>
<accession>A0A8E2JIB7</accession>
<protein>
    <recommendedName>
        <fullName evidence="1 2">Acylphosphatase</fullName>
        <ecNumber evidence="1 2">3.6.1.7</ecNumber>
    </recommendedName>
</protein>
<dbReference type="PANTHER" id="PTHR47268:SF4">
    <property type="entry name" value="ACYLPHOSPHATASE"/>
    <property type="match status" value="1"/>
</dbReference>
<dbReference type="OrthoDB" id="7961613at2759"/>
<proteinExistence type="inferred from homology"/>
<dbReference type="GO" id="GO:0003998">
    <property type="term" value="F:acylphosphatase activity"/>
    <property type="evidence" value="ECO:0007669"/>
    <property type="project" value="UniProtKB-EC"/>
</dbReference>
<sequence length="91" mass="9843">MADKRISYKVGGKVQGVNFRKFTVKQAKRIGITGFVRNASDGSVIGEAQGSDKALKEFIQHLNKGPLAASVTSIEHSYIDTKRGESGFSAR</sequence>
<evidence type="ECO:0000259" key="4">
    <source>
        <dbReference type="PROSITE" id="PS51160"/>
    </source>
</evidence>
<dbReference type="PROSITE" id="PS00150">
    <property type="entry name" value="ACYLPHOSPHATASE_1"/>
    <property type="match status" value="1"/>
</dbReference>
<feature type="active site" evidence="1">
    <location>
        <position position="38"/>
    </location>
</feature>
<dbReference type="Proteomes" id="UP000250266">
    <property type="component" value="Unassembled WGS sequence"/>
</dbReference>
<dbReference type="EC" id="3.6.1.7" evidence="1 2"/>
<name>A0A8E2JIB7_9PEZI</name>
<reference evidence="5 6" key="1">
    <citation type="journal article" date="2016" name="Nat. Commun.">
        <title>Ectomycorrhizal ecology is imprinted in the genome of the dominant symbiotic fungus Cenococcum geophilum.</title>
        <authorList>
            <consortium name="DOE Joint Genome Institute"/>
            <person name="Peter M."/>
            <person name="Kohler A."/>
            <person name="Ohm R.A."/>
            <person name="Kuo A."/>
            <person name="Krutzmann J."/>
            <person name="Morin E."/>
            <person name="Arend M."/>
            <person name="Barry K.W."/>
            <person name="Binder M."/>
            <person name="Choi C."/>
            <person name="Clum A."/>
            <person name="Copeland A."/>
            <person name="Grisel N."/>
            <person name="Haridas S."/>
            <person name="Kipfer T."/>
            <person name="LaButti K."/>
            <person name="Lindquist E."/>
            <person name="Lipzen A."/>
            <person name="Maire R."/>
            <person name="Meier B."/>
            <person name="Mihaltcheva S."/>
            <person name="Molinier V."/>
            <person name="Murat C."/>
            <person name="Poggeler S."/>
            <person name="Quandt C.A."/>
            <person name="Sperisen C."/>
            <person name="Tritt A."/>
            <person name="Tisserant E."/>
            <person name="Crous P.W."/>
            <person name="Henrissat B."/>
            <person name="Nehls U."/>
            <person name="Egli S."/>
            <person name="Spatafora J.W."/>
            <person name="Grigoriev I.V."/>
            <person name="Martin F.M."/>
        </authorList>
    </citation>
    <scope>NUCLEOTIDE SEQUENCE [LARGE SCALE GENOMIC DNA]</scope>
    <source>
        <strain evidence="5 6">CBS 459.81</strain>
    </source>
</reference>
<gene>
    <name evidence="5" type="ORF">K432DRAFT_379255</name>
</gene>
<evidence type="ECO:0000256" key="2">
    <source>
        <dbReference type="RuleBase" id="RU000553"/>
    </source>
</evidence>
<dbReference type="Pfam" id="PF00708">
    <property type="entry name" value="Acylphosphatase"/>
    <property type="match status" value="1"/>
</dbReference>
<evidence type="ECO:0000313" key="5">
    <source>
        <dbReference type="EMBL" id="OCK83705.1"/>
    </source>
</evidence>